<feature type="compositionally biased region" description="Basic and acidic residues" evidence="1">
    <location>
        <begin position="116"/>
        <end position="140"/>
    </location>
</feature>
<dbReference type="Proteomes" id="UP001156694">
    <property type="component" value="Unassembled WGS sequence"/>
</dbReference>
<sequence length="218" mass="23912">MKKTLSLLATIAAAPVLAEEARHLDAHEHGIGALNIAIQDKSVVMELTAPGADIVGFEHEATSDADKEAIHHAVEILENPLALFVYPAAAGCSVTAAHAGLKVEHEEGEEHDDHEEEHAHEEAHDGHDDHDEEHDKHDDHEHEEEHDDHEGHTTDAGHSEFHAEYELSCDAPEALSSINFAYFNVFENAKEVEVQIINGAGAHAYEVERASPMLKLEH</sequence>
<dbReference type="Pfam" id="PF10986">
    <property type="entry name" value="ZrgA"/>
    <property type="match status" value="1"/>
</dbReference>
<comment type="caution">
    <text evidence="2">The sequence shown here is derived from an EMBL/GenBank/DDBJ whole genome shotgun (WGS) entry which is preliminary data.</text>
</comment>
<reference evidence="3" key="1">
    <citation type="journal article" date="2019" name="Int. J. Syst. Evol. Microbiol.">
        <title>The Global Catalogue of Microorganisms (GCM) 10K type strain sequencing project: providing services to taxonomists for standard genome sequencing and annotation.</title>
        <authorList>
            <consortium name="The Broad Institute Genomics Platform"/>
            <consortium name="The Broad Institute Genome Sequencing Center for Infectious Disease"/>
            <person name="Wu L."/>
            <person name="Ma J."/>
        </authorList>
    </citation>
    <scope>NUCLEOTIDE SEQUENCE [LARGE SCALE GENOMIC DNA]</scope>
    <source>
        <strain evidence="3">NBRC 110140</strain>
    </source>
</reference>
<dbReference type="RefSeq" id="WP_284377646.1">
    <property type="nucleotide sequence ID" value="NZ_BSNN01000004.1"/>
</dbReference>
<dbReference type="EMBL" id="BSNN01000004">
    <property type="protein sequence ID" value="GLQ35338.1"/>
    <property type="molecule type" value="Genomic_DNA"/>
</dbReference>
<evidence type="ECO:0000256" key="1">
    <source>
        <dbReference type="SAM" id="MobiDB-lite"/>
    </source>
</evidence>
<keyword evidence="3" id="KW-1185">Reference proteome</keyword>
<name>A0ABQ5VW63_9RHOB</name>
<organism evidence="2 3">
    <name type="scientific">Amylibacter marinus</name>
    <dbReference type="NCBI Taxonomy" id="1475483"/>
    <lineage>
        <taxon>Bacteria</taxon>
        <taxon>Pseudomonadati</taxon>
        <taxon>Pseudomonadota</taxon>
        <taxon>Alphaproteobacteria</taxon>
        <taxon>Rhodobacterales</taxon>
        <taxon>Paracoccaceae</taxon>
        <taxon>Amylibacter</taxon>
    </lineage>
</organism>
<evidence type="ECO:0000313" key="2">
    <source>
        <dbReference type="EMBL" id="GLQ35338.1"/>
    </source>
</evidence>
<protein>
    <recommendedName>
        <fullName evidence="4">DUF2796 domain-containing protein</fullName>
    </recommendedName>
</protein>
<accession>A0ABQ5VW63</accession>
<dbReference type="InterPro" id="IPR021253">
    <property type="entry name" value="ZrgA-like"/>
</dbReference>
<feature type="compositionally biased region" description="Acidic residues" evidence="1">
    <location>
        <begin position="106"/>
        <end position="115"/>
    </location>
</feature>
<proteinExistence type="predicted"/>
<gene>
    <name evidence="2" type="ORF">GCM10007939_16210</name>
</gene>
<evidence type="ECO:0000313" key="3">
    <source>
        <dbReference type="Proteomes" id="UP001156694"/>
    </source>
</evidence>
<evidence type="ECO:0008006" key="4">
    <source>
        <dbReference type="Google" id="ProtNLM"/>
    </source>
</evidence>
<feature type="region of interest" description="Disordered" evidence="1">
    <location>
        <begin position="104"/>
        <end position="156"/>
    </location>
</feature>